<evidence type="ECO:0000259" key="1">
    <source>
        <dbReference type="Pfam" id="PF01656"/>
    </source>
</evidence>
<gene>
    <name evidence="2" type="ORF">CK510_02795</name>
</gene>
<dbReference type="AlphaFoldDB" id="A0A2A2TP68"/>
<dbReference type="EMBL" id="NTFS01000017">
    <property type="protein sequence ID" value="PAX60225.1"/>
    <property type="molecule type" value="Genomic_DNA"/>
</dbReference>
<dbReference type="Pfam" id="PF01656">
    <property type="entry name" value="CbiA"/>
    <property type="match status" value="1"/>
</dbReference>
<dbReference type="Proteomes" id="UP000218238">
    <property type="component" value="Unassembled WGS sequence"/>
</dbReference>
<dbReference type="PANTHER" id="PTHR13696">
    <property type="entry name" value="P-LOOP CONTAINING NUCLEOSIDE TRIPHOSPHATE HYDROLASE"/>
    <property type="match status" value="1"/>
</dbReference>
<keyword evidence="3" id="KW-1185">Reference proteome</keyword>
<dbReference type="PANTHER" id="PTHR13696:SF96">
    <property type="entry name" value="COBQ_COBB_MIND_PARA NUCLEOTIDE BINDING DOMAIN-CONTAINING PROTEIN"/>
    <property type="match status" value="1"/>
</dbReference>
<proteinExistence type="predicted"/>
<accession>A0A2A2TP68</accession>
<dbReference type="InterPro" id="IPR002586">
    <property type="entry name" value="CobQ/CobB/MinD/ParA_Nub-bd_dom"/>
</dbReference>
<dbReference type="SUPFAM" id="SSF52540">
    <property type="entry name" value="P-loop containing nucleoside triphosphate hydrolases"/>
    <property type="match status" value="1"/>
</dbReference>
<dbReference type="Gene3D" id="3.40.50.300">
    <property type="entry name" value="P-loop containing nucleotide triphosphate hydrolases"/>
    <property type="match status" value="1"/>
</dbReference>
<evidence type="ECO:0000313" key="3">
    <source>
        <dbReference type="Proteomes" id="UP000218238"/>
    </source>
</evidence>
<comment type="caution">
    <text evidence="2">The sequence shown here is derived from an EMBL/GenBank/DDBJ whole genome shotgun (WGS) entry which is preliminary data.</text>
</comment>
<dbReference type="InterPro" id="IPR027417">
    <property type="entry name" value="P-loop_NTPase"/>
</dbReference>
<organism evidence="2 3">
    <name type="scientific">Brunnivagina elsteri CCALA 953</name>
    <dbReference type="NCBI Taxonomy" id="987040"/>
    <lineage>
        <taxon>Bacteria</taxon>
        <taxon>Bacillati</taxon>
        <taxon>Cyanobacteriota</taxon>
        <taxon>Cyanophyceae</taxon>
        <taxon>Nostocales</taxon>
        <taxon>Calotrichaceae</taxon>
        <taxon>Brunnivagina</taxon>
    </lineage>
</organism>
<sequence length="202" mass="22332">MQNQKTIITVTGYKGGVGKSTTAVHLGTFFGSRFRTLLVDADPNRTAVSWSKRGSLPFQVADERQAFKLINEAELVIIDTPARPDSDDLKELAKGCDLLILPTKPDIVSLEPMLEMVKDLGDANYRTLLTVVPPYPSKEGETLQKELSEGGIPVFKTMVRRTVGFERAAMAGVSVRDVDNRFKSAWDDYVSLGNEILELLNK</sequence>
<feature type="domain" description="CobQ/CobB/MinD/ParA nucleotide binding" evidence="1">
    <location>
        <begin position="8"/>
        <end position="172"/>
    </location>
</feature>
<dbReference type="RefSeq" id="WP_095720244.1">
    <property type="nucleotide sequence ID" value="NZ_NTFS01000017.1"/>
</dbReference>
<evidence type="ECO:0000313" key="2">
    <source>
        <dbReference type="EMBL" id="PAX60225.1"/>
    </source>
</evidence>
<dbReference type="CDD" id="cd02042">
    <property type="entry name" value="ParAB_family"/>
    <property type="match status" value="1"/>
</dbReference>
<dbReference type="InterPro" id="IPR050678">
    <property type="entry name" value="DNA_Partitioning_ATPase"/>
</dbReference>
<dbReference type="OrthoDB" id="9804460at2"/>
<protein>
    <submittedName>
        <fullName evidence="2">Chromosome partitioning protein ParA</fullName>
    </submittedName>
</protein>
<name>A0A2A2TP68_9CYAN</name>
<reference evidence="2 3" key="1">
    <citation type="submission" date="2017-08" db="EMBL/GenBank/DDBJ databases">
        <title>Draft genome sequence of filamentous cyanobacterium Calothrix elsteri CCALA 953.</title>
        <authorList>
            <person name="Gagunashvili A.N."/>
            <person name="Elster J."/>
            <person name="Andresson O.S."/>
        </authorList>
    </citation>
    <scope>NUCLEOTIDE SEQUENCE [LARGE SCALE GENOMIC DNA]</scope>
    <source>
        <strain evidence="2 3">CCALA 953</strain>
    </source>
</reference>